<evidence type="ECO:0000256" key="1">
    <source>
        <dbReference type="SAM" id="MobiDB-lite"/>
    </source>
</evidence>
<gene>
    <name evidence="2" type="ORF">LFTS_01068</name>
    <name evidence="3" type="ORF">LFTS_01093</name>
</gene>
<feature type="compositionally biased region" description="Basic and acidic residues" evidence="1">
    <location>
        <begin position="160"/>
        <end position="171"/>
    </location>
</feature>
<dbReference type="RefSeq" id="WP_099590446.1">
    <property type="nucleotide sequence ID" value="NZ_OBMB01000001.1"/>
</dbReference>
<dbReference type="EMBL" id="LT966316">
    <property type="protein sequence ID" value="SOU92466.1"/>
    <property type="molecule type" value="Genomic_DNA"/>
</dbReference>
<feature type="region of interest" description="Disordered" evidence="1">
    <location>
        <begin position="214"/>
        <end position="262"/>
    </location>
</feature>
<evidence type="ECO:0000313" key="2">
    <source>
        <dbReference type="EMBL" id="SOU92441.1"/>
    </source>
</evidence>
<evidence type="ECO:0000313" key="3">
    <source>
        <dbReference type="EMBL" id="SOU92466.1"/>
    </source>
</evidence>
<dbReference type="EMBL" id="LT966316">
    <property type="protein sequence ID" value="SOU92441.1"/>
    <property type="molecule type" value="Genomic_DNA"/>
</dbReference>
<proteinExistence type="predicted"/>
<sequence>MKLSKGGRYRIVHVKVWQDDKFPFMEDDAKMVWFHAYTSHFSNGIGFYHASIEALAAEIRWSPERYRIGMQICIDNLLIKYDERFQQVYFPNFFKWNPPLNPKHFTGLMTSIEDLAESPLKSEFFKDIKELAKEWGKSYEKVLDTCRIPMVIHMPYQEQEQDKEKEQDKKILTSPENGSGKEGKTSVDDSRQGGCSFPPRRNFFLPVVRTTIVRRKDPSKPKEVRRHRRGKNAGREGNIRKILNGHGRYTREETATTRKSRR</sequence>
<dbReference type="AlphaFoldDB" id="A0A2I2MFF6"/>
<feature type="compositionally biased region" description="Basic and acidic residues" evidence="1">
    <location>
        <begin position="179"/>
        <end position="191"/>
    </location>
</feature>
<organism evidence="2">
    <name type="scientific">Leptospirillum ferriphilum</name>
    <dbReference type="NCBI Taxonomy" id="178606"/>
    <lineage>
        <taxon>Bacteria</taxon>
        <taxon>Pseudomonadati</taxon>
        <taxon>Nitrospirota</taxon>
        <taxon>Nitrospiria</taxon>
        <taxon>Nitrospirales</taxon>
        <taxon>Nitrospiraceae</taxon>
        <taxon>Leptospirillum</taxon>
    </lineage>
</organism>
<protein>
    <submittedName>
        <fullName evidence="2">Uncharacterized protein</fullName>
    </submittedName>
</protein>
<dbReference type="OrthoDB" id="9151463at2"/>
<reference evidence="2" key="1">
    <citation type="submission" date="2017-12" db="EMBL/GenBank/DDBJ databases">
        <authorList>
            <consortium name="SysMetEx"/>
        </authorList>
    </citation>
    <scope>NUCLEOTIDE SEQUENCE</scope>
    <source>
        <strain evidence="2">Pb_238</strain>
    </source>
</reference>
<feature type="region of interest" description="Disordered" evidence="1">
    <location>
        <begin position="157"/>
        <end position="199"/>
    </location>
</feature>
<accession>A0A2I2MFF6</accession>
<feature type="compositionally biased region" description="Basic residues" evidence="1">
    <location>
        <begin position="223"/>
        <end position="232"/>
    </location>
</feature>
<name>A0A2I2MFF6_9BACT</name>